<evidence type="ECO:0000313" key="3">
    <source>
        <dbReference type="Proteomes" id="UP000028782"/>
    </source>
</evidence>
<proteinExistence type="predicted"/>
<accession>A0A076PRC5</accession>
<dbReference type="InterPro" id="IPR036291">
    <property type="entry name" value="NAD(P)-bd_dom_sf"/>
</dbReference>
<dbReference type="InterPro" id="IPR051783">
    <property type="entry name" value="NAD(P)-dependent_oxidoreduct"/>
</dbReference>
<dbReference type="EMBL" id="CP006704">
    <property type="protein sequence ID" value="AIJ46245.1"/>
    <property type="molecule type" value="Genomic_DNA"/>
</dbReference>
<name>A0A076PRC5_COMTE</name>
<organism evidence="2 3">
    <name type="scientific">Comamonas testosteroni TK102</name>
    <dbReference type="NCBI Taxonomy" id="1392005"/>
    <lineage>
        <taxon>Bacteria</taxon>
        <taxon>Pseudomonadati</taxon>
        <taxon>Pseudomonadota</taxon>
        <taxon>Betaproteobacteria</taxon>
        <taxon>Burkholderiales</taxon>
        <taxon>Comamonadaceae</taxon>
        <taxon>Comamonas</taxon>
    </lineage>
</organism>
<dbReference type="GO" id="GO:0005737">
    <property type="term" value="C:cytoplasm"/>
    <property type="evidence" value="ECO:0007669"/>
    <property type="project" value="TreeGrafter"/>
</dbReference>
<evidence type="ECO:0000313" key="2">
    <source>
        <dbReference type="EMBL" id="AIJ46245.1"/>
    </source>
</evidence>
<dbReference type="RefSeq" id="WP_051962162.1">
    <property type="nucleotide sequence ID" value="NZ_CP006704.1"/>
</dbReference>
<dbReference type="GO" id="GO:0006694">
    <property type="term" value="P:steroid biosynthetic process"/>
    <property type="evidence" value="ECO:0007669"/>
    <property type="project" value="InterPro"/>
</dbReference>
<feature type="domain" description="3-beta hydroxysteroid dehydrogenase/isomerase" evidence="1">
    <location>
        <begin position="22"/>
        <end position="266"/>
    </location>
</feature>
<dbReference type="PANTHER" id="PTHR48079:SF6">
    <property type="entry name" value="NAD(P)-BINDING DOMAIN-CONTAINING PROTEIN-RELATED"/>
    <property type="match status" value="1"/>
</dbReference>
<gene>
    <name evidence="2" type="ORF">O987_10600</name>
</gene>
<dbReference type="Pfam" id="PF01073">
    <property type="entry name" value="3Beta_HSD"/>
    <property type="match status" value="1"/>
</dbReference>
<dbReference type="AlphaFoldDB" id="A0A076PRC5"/>
<dbReference type="Gene3D" id="3.40.50.720">
    <property type="entry name" value="NAD(P)-binding Rossmann-like Domain"/>
    <property type="match status" value="1"/>
</dbReference>
<dbReference type="GO" id="GO:0004029">
    <property type="term" value="F:aldehyde dehydrogenase (NAD+) activity"/>
    <property type="evidence" value="ECO:0007669"/>
    <property type="project" value="TreeGrafter"/>
</dbReference>
<dbReference type="PANTHER" id="PTHR48079">
    <property type="entry name" value="PROTEIN YEEZ"/>
    <property type="match status" value="1"/>
</dbReference>
<reference evidence="2 3" key="1">
    <citation type="journal article" date="2014" name="Genome Announc.">
        <title>Complete Genome Sequence of Polychlorinated Biphenyl Degrader Comamonas testosteroni TK102 (NBRC 109938).</title>
        <authorList>
            <person name="Fukuda K."/>
            <person name="Hosoyama A."/>
            <person name="Tsuchikane K."/>
            <person name="Ohji S."/>
            <person name="Yamazoe A."/>
            <person name="Fujita N."/>
            <person name="Shintani M."/>
            <person name="Kimbara K."/>
        </authorList>
    </citation>
    <scope>NUCLEOTIDE SEQUENCE [LARGE SCALE GENOMIC DNA]</scope>
    <source>
        <strain evidence="2">TK102</strain>
    </source>
</reference>
<dbReference type="Proteomes" id="UP000028782">
    <property type="component" value="Chromosome"/>
</dbReference>
<dbReference type="InterPro" id="IPR002225">
    <property type="entry name" value="3Beta_OHSteriod_DH/Estase"/>
</dbReference>
<dbReference type="HOGENOM" id="CLU_007383_6_1_4"/>
<sequence length="341" mass="36412">MTTPVSGLPATLSTPLPTRLFLTGGSGYVGRNLIRHFVGLQVEVVALVRSPGARRTVQALGATPFEGDLFASNLAEGMQGCQALIHAAANTDHGPAHAAQRRTNVDGTRAVFAAAAQAGVRRAVHLSTESVLLDGRPLVNADERRPYPNRPVGGYSATKAEAEQVALGALAQGIDVTIVRPRFIWGRDDTTALPQLLRAVDSGQFAWIDGGHYQTSTTHIANLAHGIERALLKGQAGACYFISDAEPVEFRSFISALLKTQGRSAPDKAIPGWVVHAVARVGECLASLTGNRWRPPVTRQSLAPSAVEVTLNIDKARHELGYEPPLSRAQGLAELMNYDQR</sequence>
<dbReference type="GO" id="GO:0016616">
    <property type="term" value="F:oxidoreductase activity, acting on the CH-OH group of donors, NAD or NADP as acceptor"/>
    <property type="evidence" value="ECO:0007669"/>
    <property type="project" value="InterPro"/>
</dbReference>
<dbReference type="SUPFAM" id="SSF51735">
    <property type="entry name" value="NAD(P)-binding Rossmann-fold domains"/>
    <property type="match status" value="1"/>
</dbReference>
<evidence type="ECO:0000259" key="1">
    <source>
        <dbReference type="Pfam" id="PF01073"/>
    </source>
</evidence>
<dbReference type="KEGG" id="ctes:O987_10600"/>
<protein>
    <submittedName>
        <fullName evidence="2">Epimerase</fullName>
    </submittedName>
</protein>